<dbReference type="EMBL" id="OX597838">
    <property type="protein sequence ID" value="CAI9740466.1"/>
    <property type="molecule type" value="Genomic_DNA"/>
</dbReference>
<keyword evidence="2" id="KW-0645">Protease</keyword>
<feature type="domain" description="Peptidase S1" evidence="3">
    <location>
        <begin position="180"/>
        <end position="410"/>
    </location>
</feature>
<dbReference type="Proteomes" id="UP001162480">
    <property type="component" value="Chromosome 25"/>
</dbReference>
<dbReference type="InterPro" id="IPR043504">
    <property type="entry name" value="Peptidase_S1_PA_chymotrypsin"/>
</dbReference>
<dbReference type="PROSITE" id="PS00134">
    <property type="entry name" value="TRYPSIN_HIS"/>
    <property type="match status" value="1"/>
</dbReference>
<evidence type="ECO:0000256" key="1">
    <source>
        <dbReference type="ARBA" id="ARBA00023157"/>
    </source>
</evidence>
<gene>
    <name evidence="4" type="ORF">OCTVUL_1B018811</name>
</gene>
<sequence length="412" mass="44394">MGVMLDAAYQPGFCGDIRYLAHLFRLFPIQGKQRCSQIAPEEQIVGGSPAANCQYPSIVHLIFDTAQGGFACGGTLLDNYHVLTAAHCFNPGTRSISVNIGTNNNDQRGRYVMTATKWKVHSQYSSKPMRNDIAMIRLPKPVPFGNCVTAAALPAPGEKFDRKRCIAAGWGKTGSPEEQIVGGSPAANCQYPSIVHLIFDTAQGGFACGGTLLDNQHVLTAAHCFNPGTRSISVNIGTNNNDQRGRYVMTATKWKVHSQYSSKPMRNDIAMIRLPKPVPFGNCVTAAALPAPGEKFDRKRCIAAGWGKTGFTSPSSSKLMHVAMPVVDHSVCKKRMSYASLTDQHICGGDFNYGGASTCMGDSGGPFYCPSRTGNMVVAGITSFGYDCAIDAAIFTSVSYFRNWISTTLRSL</sequence>
<dbReference type="GO" id="GO:0006508">
    <property type="term" value="P:proteolysis"/>
    <property type="evidence" value="ECO:0007669"/>
    <property type="project" value="UniProtKB-KW"/>
</dbReference>
<evidence type="ECO:0000256" key="2">
    <source>
        <dbReference type="RuleBase" id="RU363034"/>
    </source>
</evidence>
<dbReference type="Pfam" id="PF00089">
    <property type="entry name" value="Trypsin"/>
    <property type="match status" value="2"/>
</dbReference>
<dbReference type="PROSITE" id="PS50240">
    <property type="entry name" value="TRYPSIN_DOM"/>
    <property type="match status" value="2"/>
</dbReference>
<dbReference type="Gene3D" id="2.40.10.10">
    <property type="entry name" value="Trypsin-like serine proteases"/>
    <property type="match status" value="2"/>
</dbReference>
<dbReference type="CDD" id="cd00190">
    <property type="entry name" value="Tryp_SPc"/>
    <property type="match status" value="1"/>
</dbReference>
<accession>A0AA36FIN5</accession>
<dbReference type="InterPro" id="IPR033116">
    <property type="entry name" value="TRYPSIN_SER"/>
</dbReference>
<dbReference type="InterPro" id="IPR001314">
    <property type="entry name" value="Peptidase_S1A"/>
</dbReference>
<dbReference type="InterPro" id="IPR018114">
    <property type="entry name" value="TRYPSIN_HIS"/>
</dbReference>
<dbReference type="PANTHER" id="PTHR24252">
    <property type="entry name" value="ACROSIN-RELATED"/>
    <property type="match status" value="1"/>
</dbReference>
<dbReference type="SUPFAM" id="SSF50494">
    <property type="entry name" value="Trypsin-like serine proteases"/>
    <property type="match status" value="2"/>
</dbReference>
<dbReference type="InterPro" id="IPR001254">
    <property type="entry name" value="Trypsin_dom"/>
</dbReference>
<protein>
    <submittedName>
        <fullName evidence="4">S1 type peptidase</fullName>
    </submittedName>
</protein>
<evidence type="ECO:0000259" key="3">
    <source>
        <dbReference type="PROSITE" id="PS50240"/>
    </source>
</evidence>
<dbReference type="AlphaFoldDB" id="A0AA36FIN5"/>
<dbReference type="PANTHER" id="PTHR24252:SF7">
    <property type="entry name" value="HYALIN"/>
    <property type="match status" value="1"/>
</dbReference>
<dbReference type="GO" id="GO:0004252">
    <property type="term" value="F:serine-type endopeptidase activity"/>
    <property type="evidence" value="ECO:0007669"/>
    <property type="project" value="InterPro"/>
</dbReference>
<keyword evidence="5" id="KW-1185">Reference proteome</keyword>
<keyword evidence="1" id="KW-1015">Disulfide bond</keyword>
<proteinExistence type="predicted"/>
<keyword evidence="2" id="KW-0720">Serine protease</keyword>
<dbReference type="PRINTS" id="PR00722">
    <property type="entry name" value="CHYMOTRYPSIN"/>
</dbReference>
<dbReference type="PROSITE" id="PS00135">
    <property type="entry name" value="TRYPSIN_SER"/>
    <property type="match status" value="1"/>
</dbReference>
<organism evidence="4 5">
    <name type="scientific">Octopus vulgaris</name>
    <name type="common">Common octopus</name>
    <dbReference type="NCBI Taxonomy" id="6645"/>
    <lineage>
        <taxon>Eukaryota</taxon>
        <taxon>Metazoa</taxon>
        <taxon>Spiralia</taxon>
        <taxon>Lophotrochozoa</taxon>
        <taxon>Mollusca</taxon>
        <taxon>Cephalopoda</taxon>
        <taxon>Coleoidea</taxon>
        <taxon>Octopodiformes</taxon>
        <taxon>Octopoda</taxon>
        <taxon>Incirrata</taxon>
        <taxon>Octopodidae</taxon>
        <taxon>Octopus</taxon>
    </lineage>
</organism>
<evidence type="ECO:0000313" key="4">
    <source>
        <dbReference type="EMBL" id="CAI9740466.1"/>
    </source>
</evidence>
<name>A0AA36FIN5_OCTVU</name>
<evidence type="ECO:0000313" key="5">
    <source>
        <dbReference type="Proteomes" id="UP001162480"/>
    </source>
</evidence>
<dbReference type="SMART" id="SM00020">
    <property type="entry name" value="Tryp_SPc"/>
    <property type="match status" value="1"/>
</dbReference>
<dbReference type="InterPro" id="IPR009003">
    <property type="entry name" value="Peptidase_S1_PA"/>
</dbReference>
<reference evidence="4" key="1">
    <citation type="submission" date="2023-08" db="EMBL/GenBank/DDBJ databases">
        <authorList>
            <person name="Alioto T."/>
            <person name="Alioto T."/>
            <person name="Gomez Garrido J."/>
        </authorList>
    </citation>
    <scope>NUCLEOTIDE SEQUENCE</scope>
</reference>
<feature type="domain" description="Peptidase S1" evidence="3">
    <location>
        <begin position="44"/>
        <end position="173"/>
    </location>
</feature>
<dbReference type="FunFam" id="2.40.10.10:FF:000068">
    <property type="entry name" value="transmembrane protease serine 2"/>
    <property type="match status" value="2"/>
</dbReference>
<keyword evidence="2" id="KW-0378">Hydrolase</keyword>